<dbReference type="SUPFAM" id="SSF56112">
    <property type="entry name" value="Protein kinase-like (PK-like)"/>
    <property type="match status" value="1"/>
</dbReference>
<dbReference type="InterPro" id="IPR051678">
    <property type="entry name" value="AGP_Transferase"/>
</dbReference>
<dbReference type="PANTHER" id="PTHR21310:SF37">
    <property type="entry name" value="AMINOGLYCOSIDE PHOSPHOTRANSFERASE DOMAIN-CONTAINING PROTEIN"/>
    <property type="match status" value="1"/>
</dbReference>
<dbReference type="STRING" id="1391915.U7PHZ0"/>
<dbReference type="OrthoDB" id="10003767at2759"/>
<dbReference type="eggNOG" id="ENOG502SI0S">
    <property type="taxonomic scope" value="Eukaryota"/>
</dbReference>
<evidence type="ECO:0000259" key="1">
    <source>
        <dbReference type="Pfam" id="PF01636"/>
    </source>
</evidence>
<dbReference type="Proteomes" id="UP000018087">
    <property type="component" value="Unassembled WGS sequence"/>
</dbReference>
<evidence type="ECO:0000313" key="3">
    <source>
        <dbReference type="Proteomes" id="UP000018087"/>
    </source>
</evidence>
<proteinExistence type="predicted"/>
<dbReference type="PANTHER" id="PTHR21310">
    <property type="entry name" value="AMINOGLYCOSIDE PHOSPHOTRANSFERASE-RELATED-RELATED"/>
    <property type="match status" value="1"/>
</dbReference>
<evidence type="ECO:0000313" key="2">
    <source>
        <dbReference type="EMBL" id="ERS95208.1"/>
    </source>
</evidence>
<protein>
    <recommendedName>
        <fullName evidence="1">Aminoglycoside phosphotransferase domain-containing protein</fullName>
    </recommendedName>
</protein>
<dbReference type="InterPro" id="IPR011009">
    <property type="entry name" value="Kinase-like_dom_sf"/>
</dbReference>
<accession>U7PHZ0</accession>
<organism evidence="2 3">
    <name type="scientific">Sporothrix schenckii (strain ATCC 58251 / de Perez 2211183)</name>
    <name type="common">Rose-picker's disease fungus</name>
    <dbReference type="NCBI Taxonomy" id="1391915"/>
    <lineage>
        <taxon>Eukaryota</taxon>
        <taxon>Fungi</taxon>
        <taxon>Dikarya</taxon>
        <taxon>Ascomycota</taxon>
        <taxon>Pezizomycotina</taxon>
        <taxon>Sordariomycetes</taxon>
        <taxon>Sordariomycetidae</taxon>
        <taxon>Ophiostomatales</taxon>
        <taxon>Ophiostomataceae</taxon>
        <taxon>Sporothrix</taxon>
    </lineage>
</organism>
<gene>
    <name evidence="2" type="ORF">HMPREF1624_08419</name>
</gene>
<dbReference type="Gene3D" id="3.90.1200.10">
    <property type="match status" value="1"/>
</dbReference>
<dbReference type="AlphaFoldDB" id="U7PHZ0"/>
<dbReference type="InterPro" id="IPR002575">
    <property type="entry name" value="Aminoglycoside_PTrfase"/>
</dbReference>
<dbReference type="Pfam" id="PF01636">
    <property type="entry name" value="APH"/>
    <property type="match status" value="1"/>
</dbReference>
<reference evidence="3" key="1">
    <citation type="journal article" date="2014" name="Genome Announc.">
        <title>Genome sequence of the pathogenic fungus Sporothrix schenckii (ATCC 58251).</title>
        <authorList>
            <person name="Cuomo C.A."/>
            <person name="Rodriguez-Del Valle N."/>
            <person name="Perez-Sanchez L."/>
            <person name="Abouelleil A."/>
            <person name="Goldberg J."/>
            <person name="Young S."/>
            <person name="Zeng Q."/>
            <person name="Birren B.W."/>
        </authorList>
    </citation>
    <scope>NUCLEOTIDE SEQUENCE [LARGE SCALE GENOMIC DNA]</scope>
    <source>
        <strain evidence="3">ATCC 58251 / de Perez 2211183</strain>
    </source>
</reference>
<feature type="domain" description="Aminoglycoside phosphotransferase" evidence="1">
    <location>
        <begin position="80"/>
        <end position="294"/>
    </location>
</feature>
<dbReference type="HOGENOM" id="CLU_630250_0_0_1"/>
<keyword evidence="3" id="KW-1185">Reference proteome</keyword>
<name>U7PHZ0_SPOS1</name>
<sequence>MKERLEECIAELDTAVLVDHAQQILVQAVTLSKPFSAGQYWICFELVANDKRLVIARVRLPRHPDTASALSDEDEQYAIGCEVATMNYVRKHLPDVKIPIVYAYEPAGSQLASALGAPYMLIEGFYGNTLQDVQFDMCDLPVHTQEHIITQWTRVQAEIATLSFSCIGSISSISKGDGEEPVLDKLAAAPLDGLDNPGPFSSTAAYFKAIADSAVKREQHESSRRPPGDRLPWFALGAYVFHDIVHNTSVYLHMDGERFPLNHMDLGTQNILVDSAFNFVAIIDWEFAQSAPWAVNHYPMPFSLLDSDAEIQAILADPAHLAYENMSRQEAARTMYVKGFCAAETALQEQGRTLAGGSFADVLDSPSSRIYACFTRLGRMASADQGLVQEMVQLAFGFDRDKTKIYLHNLETKVFAEGTSTQKSS</sequence>
<dbReference type="EMBL" id="KI440855">
    <property type="protein sequence ID" value="ERS95208.1"/>
    <property type="molecule type" value="Genomic_DNA"/>
</dbReference>